<dbReference type="Proteomes" id="UP000193642">
    <property type="component" value="Unassembled WGS sequence"/>
</dbReference>
<dbReference type="OrthoDB" id="10287184at2759"/>
<proteinExistence type="predicted"/>
<keyword evidence="2" id="KW-1185">Reference proteome</keyword>
<sequence length="169" mass="19008">MPCALLQLLLTIDYRIEVKFLLPHDKGFDVHIPLKAQIPILETNRAPSSFNQSIDKSTRGRVDEFSTRDTVSYAIKMRESDENKGNEDTVKSIRALWARTVVTFEGAGLLQPEALGATPQIALEGSITSLCLSQWMLLNPFSVSLSEFRLDHLSLCCFVTIKCCYLDLR</sequence>
<accession>A0A1Y2B502</accession>
<reference evidence="1 2" key="1">
    <citation type="submission" date="2016-07" db="EMBL/GenBank/DDBJ databases">
        <title>Pervasive Adenine N6-methylation of Active Genes in Fungi.</title>
        <authorList>
            <consortium name="DOE Joint Genome Institute"/>
            <person name="Mondo S.J."/>
            <person name="Dannebaum R.O."/>
            <person name="Kuo R.C."/>
            <person name="Labutti K."/>
            <person name="Haridas S."/>
            <person name="Kuo A."/>
            <person name="Salamov A."/>
            <person name="Ahrendt S.R."/>
            <person name="Lipzen A."/>
            <person name="Sullivan W."/>
            <person name="Andreopoulos W.B."/>
            <person name="Clum A."/>
            <person name="Lindquist E."/>
            <person name="Daum C."/>
            <person name="Ramamoorthy G.K."/>
            <person name="Gryganskyi A."/>
            <person name="Culley D."/>
            <person name="Magnuson J.K."/>
            <person name="James T.Y."/>
            <person name="O'Malley M.A."/>
            <person name="Stajich J.E."/>
            <person name="Spatafora J.W."/>
            <person name="Visel A."/>
            <person name="Grigoriev I.V."/>
        </authorList>
    </citation>
    <scope>NUCLEOTIDE SEQUENCE [LARGE SCALE GENOMIC DNA]</scope>
    <source>
        <strain evidence="1 2">JEL800</strain>
    </source>
</reference>
<evidence type="ECO:0000313" key="2">
    <source>
        <dbReference type="Proteomes" id="UP000193642"/>
    </source>
</evidence>
<dbReference type="AlphaFoldDB" id="A0A1Y2B502"/>
<evidence type="ECO:0000313" key="1">
    <source>
        <dbReference type="EMBL" id="ORY29908.1"/>
    </source>
</evidence>
<gene>
    <name evidence="1" type="ORF">BCR33DRAFT_572093</name>
</gene>
<name>A0A1Y2B502_9FUNG</name>
<protein>
    <submittedName>
        <fullName evidence="1">Uncharacterized protein</fullName>
    </submittedName>
</protein>
<dbReference type="EMBL" id="MCGO01000085">
    <property type="protein sequence ID" value="ORY29908.1"/>
    <property type="molecule type" value="Genomic_DNA"/>
</dbReference>
<comment type="caution">
    <text evidence="1">The sequence shown here is derived from an EMBL/GenBank/DDBJ whole genome shotgun (WGS) entry which is preliminary data.</text>
</comment>
<organism evidence="1 2">
    <name type="scientific">Rhizoclosmatium globosum</name>
    <dbReference type="NCBI Taxonomy" id="329046"/>
    <lineage>
        <taxon>Eukaryota</taxon>
        <taxon>Fungi</taxon>
        <taxon>Fungi incertae sedis</taxon>
        <taxon>Chytridiomycota</taxon>
        <taxon>Chytridiomycota incertae sedis</taxon>
        <taxon>Chytridiomycetes</taxon>
        <taxon>Chytridiales</taxon>
        <taxon>Chytriomycetaceae</taxon>
        <taxon>Rhizoclosmatium</taxon>
    </lineage>
</organism>